<keyword evidence="2" id="KW-0732">Signal</keyword>
<dbReference type="EMBL" id="JAUEPO010000002">
    <property type="protein sequence ID" value="KAK3331724.1"/>
    <property type="molecule type" value="Genomic_DNA"/>
</dbReference>
<feature type="signal peptide" evidence="2">
    <location>
        <begin position="1"/>
        <end position="21"/>
    </location>
</feature>
<dbReference type="Proteomes" id="UP001286456">
    <property type="component" value="Unassembled WGS sequence"/>
</dbReference>
<reference evidence="5" key="1">
    <citation type="journal article" date="2023" name="Mol. Phylogenet. Evol.">
        <title>Genome-scale phylogeny and comparative genomics of the fungal order Sordariales.</title>
        <authorList>
            <person name="Hensen N."/>
            <person name="Bonometti L."/>
            <person name="Westerberg I."/>
            <person name="Brannstrom I.O."/>
            <person name="Guillou S."/>
            <person name="Cros-Aarteil S."/>
            <person name="Calhoun S."/>
            <person name="Haridas S."/>
            <person name="Kuo A."/>
            <person name="Mondo S."/>
            <person name="Pangilinan J."/>
            <person name="Riley R."/>
            <person name="LaButti K."/>
            <person name="Andreopoulos B."/>
            <person name="Lipzen A."/>
            <person name="Chen C."/>
            <person name="Yan M."/>
            <person name="Daum C."/>
            <person name="Ng V."/>
            <person name="Clum A."/>
            <person name="Steindorff A."/>
            <person name="Ohm R.A."/>
            <person name="Martin F."/>
            <person name="Silar P."/>
            <person name="Natvig D.O."/>
            <person name="Lalanne C."/>
            <person name="Gautier V."/>
            <person name="Ament-Velasquez S.L."/>
            <person name="Kruys A."/>
            <person name="Hutchinson M.I."/>
            <person name="Powell A.J."/>
            <person name="Barry K."/>
            <person name="Miller A.N."/>
            <person name="Grigoriev I.V."/>
            <person name="Debuchy R."/>
            <person name="Gladieux P."/>
            <person name="Hiltunen Thoren M."/>
            <person name="Johannesson H."/>
        </authorList>
    </citation>
    <scope>NUCLEOTIDE SEQUENCE</scope>
    <source>
        <strain evidence="5">SMH4131-1</strain>
    </source>
</reference>
<dbReference type="Pfam" id="PF14295">
    <property type="entry name" value="PAN_4"/>
    <property type="match status" value="2"/>
</dbReference>
<feature type="domain" description="Apple" evidence="4">
    <location>
        <begin position="175"/>
        <end position="225"/>
    </location>
</feature>
<dbReference type="AlphaFoldDB" id="A0AAE0IV59"/>
<feature type="compositionally biased region" description="Basic and acidic residues" evidence="1">
    <location>
        <begin position="554"/>
        <end position="569"/>
    </location>
</feature>
<evidence type="ECO:0000313" key="5">
    <source>
        <dbReference type="EMBL" id="KAK3331724.1"/>
    </source>
</evidence>
<feature type="domain" description="Apple" evidence="3">
    <location>
        <begin position="422"/>
        <end position="471"/>
    </location>
</feature>
<evidence type="ECO:0000259" key="4">
    <source>
        <dbReference type="Pfam" id="PF14295"/>
    </source>
</evidence>
<gene>
    <name evidence="5" type="ORF">B0T19DRAFT_438607</name>
</gene>
<feature type="region of interest" description="Disordered" evidence="1">
    <location>
        <begin position="552"/>
        <end position="577"/>
    </location>
</feature>
<evidence type="ECO:0000256" key="1">
    <source>
        <dbReference type="SAM" id="MobiDB-lite"/>
    </source>
</evidence>
<organism evidence="5 6">
    <name type="scientific">Cercophora scortea</name>
    <dbReference type="NCBI Taxonomy" id="314031"/>
    <lineage>
        <taxon>Eukaryota</taxon>
        <taxon>Fungi</taxon>
        <taxon>Dikarya</taxon>
        <taxon>Ascomycota</taxon>
        <taxon>Pezizomycotina</taxon>
        <taxon>Sordariomycetes</taxon>
        <taxon>Sordariomycetidae</taxon>
        <taxon>Sordariales</taxon>
        <taxon>Lasiosphaeriaceae</taxon>
        <taxon>Cercophora</taxon>
    </lineage>
</organism>
<feature type="region of interest" description="Disordered" evidence="1">
    <location>
        <begin position="39"/>
        <end position="60"/>
    </location>
</feature>
<dbReference type="Pfam" id="PF00024">
    <property type="entry name" value="PAN_1"/>
    <property type="match status" value="1"/>
</dbReference>
<feature type="chain" id="PRO_5042040096" description="Apple domain-containing protein" evidence="2">
    <location>
        <begin position="22"/>
        <end position="577"/>
    </location>
</feature>
<proteinExistence type="predicted"/>
<name>A0AAE0IV59_9PEZI</name>
<protein>
    <recommendedName>
        <fullName evidence="3 4">Apple domain-containing protein</fullName>
    </recommendedName>
</protein>
<accession>A0AAE0IV59</accession>
<evidence type="ECO:0000259" key="3">
    <source>
        <dbReference type="Pfam" id="PF00024"/>
    </source>
</evidence>
<reference evidence="5" key="2">
    <citation type="submission" date="2023-06" db="EMBL/GenBank/DDBJ databases">
        <authorList>
            <consortium name="Lawrence Berkeley National Laboratory"/>
            <person name="Haridas S."/>
            <person name="Hensen N."/>
            <person name="Bonometti L."/>
            <person name="Westerberg I."/>
            <person name="Brannstrom I.O."/>
            <person name="Guillou S."/>
            <person name="Cros-Aarteil S."/>
            <person name="Calhoun S."/>
            <person name="Kuo A."/>
            <person name="Mondo S."/>
            <person name="Pangilinan J."/>
            <person name="Riley R."/>
            <person name="Labutti K."/>
            <person name="Andreopoulos B."/>
            <person name="Lipzen A."/>
            <person name="Chen C."/>
            <person name="Yanf M."/>
            <person name="Daum C."/>
            <person name="Ng V."/>
            <person name="Clum A."/>
            <person name="Steindorff A."/>
            <person name="Ohm R."/>
            <person name="Martin F."/>
            <person name="Silar P."/>
            <person name="Natvig D."/>
            <person name="Lalanne C."/>
            <person name="Gautier V."/>
            <person name="Ament-Velasquez S.L."/>
            <person name="Kruys A."/>
            <person name="Hutchinson M.I."/>
            <person name="Powell A.J."/>
            <person name="Barry K."/>
            <person name="Miller A.N."/>
            <person name="Grigoriev I.V."/>
            <person name="Debuchy R."/>
            <person name="Gladieux P."/>
            <person name="Thoren M.H."/>
            <person name="Johannesson H."/>
        </authorList>
    </citation>
    <scope>NUCLEOTIDE SEQUENCE</scope>
    <source>
        <strain evidence="5">SMH4131-1</strain>
    </source>
</reference>
<evidence type="ECO:0000256" key="2">
    <source>
        <dbReference type="SAM" id="SignalP"/>
    </source>
</evidence>
<evidence type="ECO:0000313" key="6">
    <source>
        <dbReference type="Proteomes" id="UP001286456"/>
    </source>
</evidence>
<dbReference type="InterPro" id="IPR003609">
    <property type="entry name" value="Pan_app"/>
</dbReference>
<sequence>MKRIVTLSAIGLFALCPGGRAASGAGILSAAAPQTTFSTSVVPVPPRSPFTAEKRRGRSAALKHLRARDETSTVSVVPIYPTTSDSSTGSTIQTTNTSPFITNPSVTVTTPSAAVTSVSSPSSSPDFTSTSTSLVAATTSPSSAVSTLPSPSCPVENNTIIASGNGAQFMLNCGVEYQGPKLNTIDVPSTNFSGWQACRDACSTYAGCHAFNWAITDTAQNTTCEMLDEPTNATLQDGTVTGKMTVDPPSPVSSNAPQSSTGVACPASNTGLYTTPSGFNFTITSGWNYTGVNLEVSFQPSYELCSLYCTSFPSCAGFSYHNGTRPEDGVNCFLKSSVTDPPVLQGILLLVCSHATSLLVYSHASRLHVRPHVSDIHASASVSRNTDFLRRWTRRPQYGHYYSVTCGIDHDTSGNIGHSPQPSYEMCAVFCTSNPACKAFTFEPSLPVTDDNCYLKSTAGNATIYHKPNKHTNQFHNSDHTVDDSTIQCKFRTFSSCPRSNYDFRSAGPDIIDTHASQLIFEYVVRSFDQYLGTGTQCLFFVDVNSPQIAPEQARADQAKDATKEEKPKARTVLAPD</sequence>
<feature type="domain" description="Apple" evidence="4">
    <location>
        <begin position="290"/>
        <end position="335"/>
    </location>
</feature>
<dbReference type="Gene3D" id="3.50.4.10">
    <property type="entry name" value="Hepatocyte Growth Factor"/>
    <property type="match status" value="3"/>
</dbReference>
<comment type="caution">
    <text evidence="5">The sequence shown here is derived from an EMBL/GenBank/DDBJ whole genome shotgun (WGS) entry which is preliminary data.</text>
</comment>
<keyword evidence="6" id="KW-1185">Reference proteome</keyword>